<evidence type="ECO:0008006" key="15">
    <source>
        <dbReference type="Google" id="ProtNLM"/>
    </source>
</evidence>
<feature type="compositionally biased region" description="Polar residues" evidence="9">
    <location>
        <begin position="149"/>
        <end position="162"/>
    </location>
</feature>
<accession>A0A8K0KLT0</accession>
<evidence type="ECO:0000313" key="13">
    <source>
        <dbReference type="EMBL" id="KAG8236624.1"/>
    </source>
</evidence>
<dbReference type="SUPFAM" id="SSF50729">
    <property type="entry name" value="PH domain-like"/>
    <property type="match status" value="2"/>
</dbReference>
<dbReference type="EMBL" id="KZ309054">
    <property type="protein sequence ID" value="KAG8236624.1"/>
    <property type="molecule type" value="Genomic_DNA"/>
</dbReference>
<evidence type="ECO:0000256" key="2">
    <source>
        <dbReference type="ARBA" id="ARBA00022490"/>
    </source>
</evidence>
<dbReference type="InterPro" id="IPR000219">
    <property type="entry name" value="DH_dom"/>
</dbReference>
<evidence type="ECO:0000256" key="9">
    <source>
        <dbReference type="SAM" id="MobiDB-lite"/>
    </source>
</evidence>
<feature type="region of interest" description="Disordered" evidence="9">
    <location>
        <begin position="676"/>
        <end position="695"/>
    </location>
</feature>
<dbReference type="InterPro" id="IPR011993">
    <property type="entry name" value="PH-like_dom_sf"/>
</dbReference>
<organism evidence="13 14">
    <name type="scientific">Ladona fulva</name>
    <name type="common">Scarce chaser dragonfly</name>
    <name type="synonym">Libellula fulva</name>
    <dbReference type="NCBI Taxonomy" id="123851"/>
    <lineage>
        <taxon>Eukaryota</taxon>
        <taxon>Metazoa</taxon>
        <taxon>Ecdysozoa</taxon>
        <taxon>Arthropoda</taxon>
        <taxon>Hexapoda</taxon>
        <taxon>Insecta</taxon>
        <taxon>Pterygota</taxon>
        <taxon>Palaeoptera</taxon>
        <taxon>Odonata</taxon>
        <taxon>Epiprocta</taxon>
        <taxon>Anisoptera</taxon>
        <taxon>Libelluloidea</taxon>
        <taxon>Libellulidae</taxon>
        <taxon>Ladona</taxon>
    </lineage>
</organism>
<dbReference type="PANTHER" id="PTHR12673:SF267">
    <property type="entry name" value="PROTEIN CBG10230"/>
    <property type="match status" value="1"/>
</dbReference>
<feature type="region of interest" description="Disordered" evidence="9">
    <location>
        <begin position="125"/>
        <end position="173"/>
    </location>
</feature>
<evidence type="ECO:0000256" key="4">
    <source>
        <dbReference type="ARBA" id="ARBA00022723"/>
    </source>
</evidence>
<dbReference type="InterPro" id="IPR051092">
    <property type="entry name" value="FYVE_RhoGEF_PH"/>
</dbReference>
<dbReference type="PROSITE" id="PS50178">
    <property type="entry name" value="ZF_FYVE"/>
    <property type="match status" value="1"/>
</dbReference>
<feature type="domain" description="PH" evidence="10">
    <location>
        <begin position="1335"/>
        <end position="1430"/>
    </location>
</feature>
<keyword evidence="6" id="KW-0862">Zinc</keyword>
<dbReference type="InterPro" id="IPR017455">
    <property type="entry name" value="Znf_FYVE-rel"/>
</dbReference>
<dbReference type="PANTHER" id="PTHR12673">
    <property type="entry name" value="FACIOGENITAL DYSPLASIA PROTEIN"/>
    <property type="match status" value="1"/>
</dbReference>
<dbReference type="Gene3D" id="1.20.900.10">
    <property type="entry name" value="Dbl homology (DH) domain"/>
    <property type="match status" value="1"/>
</dbReference>
<evidence type="ECO:0000256" key="5">
    <source>
        <dbReference type="ARBA" id="ARBA00022771"/>
    </source>
</evidence>
<evidence type="ECO:0000256" key="3">
    <source>
        <dbReference type="ARBA" id="ARBA00022658"/>
    </source>
</evidence>
<keyword evidence="5 8" id="KW-0863">Zinc-finger</keyword>
<dbReference type="SUPFAM" id="SSF48065">
    <property type="entry name" value="DBL homology domain (DH-domain)"/>
    <property type="match status" value="1"/>
</dbReference>
<evidence type="ECO:0000256" key="8">
    <source>
        <dbReference type="PROSITE-ProRule" id="PRU00091"/>
    </source>
</evidence>
<evidence type="ECO:0000259" key="12">
    <source>
        <dbReference type="PROSITE" id="PS50178"/>
    </source>
</evidence>
<dbReference type="Gene3D" id="2.30.29.30">
    <property type="entry name" value="Pleckstrin-homology domain (PH domain)/Phosphotyrosine-binding domain (PTB)"/>
    <property type="match status" value="2"/>
</dbReference>
<dbReference type="GO" id="GO:0005856">
    <property type="term" value="C:cytoskeleton"/>
    <property type="evidence" value="ECO:0007669"/>
    <property type="project" value="UniProtKB-SubCell"/>
</dbReference>
<dbReference type="GO" id="GO:0008270">
    <property type="term" value="F:zinc ion binding"/>
    <property type="evidence" value="ECO:0007669"/>
    <property type="project" value="UniProtKB-KW"/>
</dbReference>
<reference evidence="13" key="2">
    <citation type="submission" date="2017-10" db="EMBL/GenBank/DDBJ databases">
        <title>Ladona fulva Genome sequencing and assembly.</title>
        <authorList>
            <person name="Murali S."/>
            <person name="Richards S."/>
            <person name="Bandaranaike D."/>
            <person name="Bellair M."/>
            <person name="Blankenburg K."/>
            <person name="Chao H."/>
            <person name="Dinh H."/>
            <person name="Doddapaneni H."/>
            <person name="Dugan-Rocha S."/>
            <person name="Elkadiri S."/>
            <person name="Gnanaolivu R."/>
            <person name="Hernandez B."/>
            <person name="Skinner E."/>
            <person name="Javaid M."/>
            <person name="Lee S."/>
            <person name="Li M."/>
            <person name="Ming W."/>
            <person name="Munidasa M."/>
            <person name="Muniz J."/>
            <person name="Nguyen L."/>
            <person name="Hughes D."/>
            <person name="Osuji N."/>
            <person name="Pu L.-L."/>
            <person name="Puazo M."/>
            <person name="Qu C."/>
            <person name="Quiroz J."/>
            <person name="Raj R."/>
            <person name="Weissenberger G."/>
            <person name="Xin Y."/>
            <person name="Zou X."/>
            <person name="Han Y."/>
            <person name="Worley K."/>
            <person name="Muzny D."/>
            <person name="Gibbs R."/>
        </authorList>
    </citation>
    <scope>NUCLEOTIDE SEQUENCE</scope>
    <source>
        <strain evidence="13">Sampled in the wild</strain>
    </source>
</reference>
<evidence type="ECO:0000259" key="11">
    <source>
        <dbReference type="PROSITE" id="PS50010"/>
    </source>
</evidence>
<evidence type="ECO:0000259" key="10">
    <source>
        <dbReference type="PROSITE" id="PS50003"/>
    </source>
</evidence>
<feature type="region of interest" description="Disordered" evidence="9">
    <location>
        <begin position="240"/>
        <end position="264"/>
    </location>
</feature>
<dbReference type="Gene3D" id="3.30.40.10">
    <property type="entry name" value="Zinc/RING finger domain, C3HC4 (zinc finger)"/>
    <property type="match status" value="1"/>
</dbReference>
<evidence type="ECO:0000256" key="1">
    <source>
        <dbReference type="ARBA" id="ARBA00004245"/>
    </source>
</evidence>
<dbReference type="OrthoDB" id="245697at2759"/>
<dbReference type="InterPro" id="IPR035899">
    <property type="entry name" value="DBL_dom_sf"/>
</dbReference>
<gene>
    <name evidence="13" type="ORF">J437_LFUL016456</name>
</gene>
<comment type="caution">
    <text evidence="13">The sequence shown here is derived from an EMBL/GenBank/DDBJ whole genome shotgun (WGS) entry which is preliminary data.</text>
</comment>
<protein>
    <recommendedName>
        <fullName evidence="15">FYVE, RhoGEF and PH domain-containing protein 6</fullName>
    </recommendedName>
</protein>
<keyword evidence="2" id="KW-0963">Cytoplasm</keyword>
<dbReference type="InterPro" id="IPR001849">
    <property type="entry name" value="PH_domain"/>
</dbReference>
<comment type="subcellular location">
    <subcellularLocation>
        <location evidence="1">Cytoplasm</location>
        <location evidence="1">Cytoskeleton</location>
    </subcellularLocation>
</comment>
<feature type="domain" description="FYVE-type" evidence="12">
    <location>
        <begin position="1211"/>
        <end position="1270"/>
    </location>
</feature>
<dbReference type="Pfam" id="PF01363">
    <property type="entry name" value="FYVE"/>
    <property type="match status" value="1"/>
</dbReference>
<proteinExistence type="predicted"/>
<sequence>MGYSRSLSSKYDDSITLFLVIKVEAPPFRFGIAVARYRHVLYVGLDVKSRRTFHIVSKMKPLPPPKPISPQNPKIFKHPLNVPSTRGILAESQGSSDAGSFAFRGSTANDSNSIIGEVRSGNLDDHIKLSSKSSPSSREIKSDKHLVNHDSSPQLVGSQLQGKSKPPLLPKPGVTCLSLQNSKPPVPKRPSFNQLAKKNVQESSTQTQNAAKRLTVASRVQEFENSEISNRNISSLHNFASLNSRDGENPIRPPRSPKHKPFAGTPFEFLSKQAVSPRQKNFSLPQNVRHIFANWENKSEVSHEELAGNQRLAKEKSCSLGRSISLSSHESSAVRSNNFGDNPKLPKPPPRRVKKKSDLSTNLSPPCENVNIPVYAVVNYELKKNRRSQVLTDSEAKNSLSEHGCSETELAAAFSLAKISQLKTEVNSVVDTQVNATETKVEDSDKNQCTVAEESVDVICGNLYLGKDLDSESQKESKDERPKDFTATSYIMEEKASCDSSLEVCNYLSECCDEDEALFRHAASCLASLLHNNKEEEDKLLDHNRPSEGKDEVISEGLCSEVVSEVCCSFAEVRGNTNRNCDHCESKDEIPAYDKELDNFQPCQIGDKVDKLTNLDLSESSQIEGENKSTKEGHCSCESIESNGQLRDFFSSKMTCGSYCSLNALEKVRSSNEDDVEFKRNQSASPPLRSKLNPLLCRGIDPSRRQSWCDGEKNESLSSVNSSGGKQSKKIKKSSSLWCDEEDVSAGHLGDQSSFEDVTMAATGDMSPVCRRFSAIFSSFGKSSKKSQKQEERAGKVISRFYCSTHEEKLDSKQETVGDIKEVCVDSELLKDKHENQLGEGSDKCQLMEDVSSLRVKECTVDLKRKSDEFGSEHLSEGSYENAPSESDNEEQLEDKLDSCLSSSQRREKKAFYIARELMTSERAFVDVLKLLCLDFQNAVIKARIEEKHQIISDEDLGKILNNLPHLLTFNEDLLRDLEDRISNWSSNPKIADIIVRKGPFLKLYTSYFINFETQCQLLDVNCENNPRFAKVLRDFEVSPRCQKLAVKHYMLKPIQRVPQYRLLLEDYLAHLEPTSDDYSDTQIALKIVCDVADHANRSMKQGLNDCLLYATYDIPGSLKVNYELPLSGMRVEIPAAEDYTNEFSIISVTRSFTLSASSEQERSEWVQTLRNAIDDHTSRQLSFLQVLAQDGSKQMDSFQLGTAAPVWIQDCRVTMCQLCTAEFTVTFRRHHCRACGKVVCRICSANKAPLQYMKFQTARVCDECYQSLLKDFDENEKNIREAIQHEICSPDFDNTAQAFKTVRASFKKLIPTAGRKVKRYIPQRLKEVCANDAGSQMSGWLHWRDHKSWKKNWFVLKQQVLYVYKASEDIVALKSIPILGCEADSLKDDLDEAACGFILTHKGKNYLEFQADNLNSSKRWISAMQEATVLK</sequence>
<feature type="region of interest" description="Disordered" evidence="9">
    <location>
        <begin position="329"/>
        <end position="364"/>
    </location>
</feature>
<keyword evidence="7" id="KW-0206">Cytoskeleton</keyword>
<feature type="domain" description="DH" evidence="11">
    <location>
        <begin position="910"/>
        <end position="1099"/>
    </location>
</feature>
<evidence type="ECO:0000256" key="6">
    <source>
        <dbReference type="ARBA" id="ARBA00022833"/>
    </source>
</evidence>
<name>A0A8K0KLT0_LADFU</name>
<keyword evidence="3" id="KW-0344">Guanine-nucleotide releasing factor</keyword>
<dbReference type="Proteomes" id="UP000792457">
    <property type="component" value="Unassembled WGS sequence"/>
</dbReference>
<dbReference type="PROSITE" id="PS50003">
    <property type="entry name" value="PH_DOMAIN"/>
    <property type="match status" value="2"/>
</dbReference>
<feature type="region of interest" description="Disordered" evidence="9">
    <location>
        <begin position="708"/>
        <end position="728"/>
    </location>
</feature>
<keyword evidence="14" id="KW-1185">Reference proteome</keyword>
<feature type="domain" description="PH" evidence="10">
    <location>
        <begin position="1125"/>
        <end position="1175"/>
    </location>
</feature>
<dbReference type="PROSITE" id="PS50010">
    <property type="entry name" value="DH_2"/>
    <property type="match status" value="1"/>
</dbReference>
<evidence type="ECO:0000256" key="7">
    <source>
        <dbReference type="ARBA" id="ARBA00023212"/>
    </source>
</evidence>
<dbReference type="SMART" id="SM00325">
    <property type="entry name" value="RhoGEF"/>
    <property type="match status" value="1"/>
</dbReference>
<dbReference type="Pfam" id="PF00621">
    <property type="entry name" value="RhoGEF"/>
    <property type="match status" value="1"/>
</dbReference>
<dbReference type="InterPro" id="IPR013083">
    <property type="entry name" value="Znf_RING/FYVE/PHD"/>
</dbReference>
<keyword evidence="4" id="KW-0479">Metal-binding</keyword>
<dbReference type="InterPro" id="IPR000306">
    <property type="entry name" value="Znf_FYVE"/>
</dbReference>
<dbReference type="CDD" id="cd00160">
    <property type="entry name" value="RhoGEF"/>
    <property type="match status" value="1"/>
</dbReference>
<dbReference type="Pfam" id="PF00169">
    <property type="entry name" value="PH"/>
    <property type="match status" value="2"/>
</dbReference>
<dbReference type="GO" id="GO:0005085">
    <property type="term" value="F:guanyl-nucleotide exchange factor activity"/>
    <property type="evidence" value="ECO:0007669"/>
    <property type="project" value="UniProtKB-KW"/>
</dbReference>
<dbReference type="GO" id="GO:0005737">
    <property type="term" value="C:cytoplasm"/>
    <property type="evidence" value="ECO:0007669"/>
    <property type="project" value="TreeGrafter"/>
</dbReference>
<dbReference type="SMART" id="SM00064">
    <property type="entry name" value="FYVE"/>
    <property type="match status" value="1"/>
</dbReference>
<feature type="region of interest" description="Disordered" evidence="9">
    <location>
        <begin position="870"/>
        <end position="902"/>
    </location>
</feature>
<dbReference type="SMART" id="SM00233">
    <property type="entry name" value="PH"/>
    <property type="match status" value="2"/>
</dbReference>
<feature type="compositionally biased region" description="Basic and acidic residues" evidence="9">
    <location>
        <begin position="138"/>
        <end position="148"/>
    </location>
</feature>
<evidence type="ECO:0000313" key="14">
    <source>
        <dbReference type="Proteomes" id="UP000792457"/>
    </source>
</evidence>
<reference evidence="13" key="1">
    <citation type="submission" date="2013-04" db="EMBL/GenBank/DDBJ databases">
        <authorList>
            <person name="Qu J."/>
            <person name="Murali S.C."/>
            <person name="Bandaranaike D."/>
            <person name="Bellair M."/>
            <person name="Blankenburg K."/>
            <person name="Chao H."/>
            <person name="Dinh H."/>
            <person name="Doddapaneni H."/>
            <person name="Downs B."/>
            <person name="Dugan-Rocha S."/>
            <person name="Elkadiri S."/>
            <person name="Gnanaolivu R.D."/>
            <person name="Hernandez B."/>
            <person name="Javaid M."/>
            <person name="Jayaseelan J.C."/>
            <person name="Lee S."/>
            <person name="Li M."/>
            <person name="Ming W."/>
            <person name="Munidasa M."/>
            <person name="Muniz J."/>
            <person name="Nguyen L."/>
            <person name="Ongeri F."/>
            <person name="Osuji N."/>
            <person name="Pu L.-L."/>
            <person name="Puazo M."/>
            <person name="Qu C."/>
            <person name="Quiroz J."/>
            <person name="Raj R."/>
            <person name="Weissenberger G."/>
            <person name="Xin Y."/>
            <person name="Zou X."/>
            <person name="Han Y."/>
            <person name="Richards S."/>
            <person name="Worley K."/>
            <person name="Muzny D."/>
            <person name="Gibbs R."/>
        </authorList>
    </citation>
    <scope>NUCLEOTIDE SEQUENCE</scope>
    <source>
        <strain evidence="13">Sampled in the wild</strain>
    </source>
</reference>